<dbReference type="Proteomes" id="UP000612893">
    <property type="component" value="Unassembled WGS sequence"/>
</dbReference>
<accession>A0A934KAS1</accession>
<dbReference type="InterPro" id="IPR011748">
    <property type="entry name" value="Unchr_phage_tail-like"/>
</dbReference>
<dbReference type="InterPro" id="IPR006521">
    <property type="entry name" value="Tail_protein_I"/>
</dbReference>
<sequence length="704" mass="74105">MSLNPPPVRYAVARSGEAWPEVSLDGLEADPGGDLWLRLLPGLVPPWLRPPAQLAPSGLAFDCECGLYVADTAGDQIVRWGLDCGTQMLLPGAVSRSGPGSLGGPAGLCWGPKGWLFAGSSDGRVLIFTTPQLALRDVWTGFQRPLHLACHEQSVLVVDAGARRLLRFDWRGVPDTAFDSAVQAPAGPSEPGAVAVGEDGIVYVADGAAGGVSRFTWEGGPAGPPLAPGTRPSALAVSSGVLYVADGSSGEVILYSTAGGQALGSVGGFRGPATALAVGEKTLFIKPGLDASYLAAPLRSWYRASGSLRMGPLDAGKRSVWARAAAKATVPDETAVQLAWYTDDDPAPGSIAWEPAPSLDLLVPGERYLWLQVTLSSRSPRASPTLHQVQSQTAGGSYLDYLPYVYSRDPDRSGLSRLVVDQMDPAQVEPGDIDYLRLLYARSPKQGDQLSRLLDLARSQLGDLEQQIDDLARNFDPATAPAGMLEWLGSWLAFDLPPRLLDGRHPEEVRKLLLGLAALYRRRGTASGVADFVEVYAGVRPHLLEDFQERPLWIVGETPLGFGTGMPDRNVEGMLVGEAVVGETGPEDPATIGSALFASTAHRFSVVVPTPGGTDEAARSLITTVVETEKPAHTAFHICFATPRMRVGIQARVGVDAMVAGAPDELALGETSILGIDARLAGPAEDAPGAVAAHGQVGIDTRLG</sequence>
<dbReference type="RefSeq" id="WP_338205649.1">
    <property type="nucleotide sequence ID" value="NZ_JAEKNR010000243.1"/>
</dbReference>
<organism evidence="1 2">
    <name type="scientific">Candidatus Nephthysia bennettiae</name>
    <dbReference type="NCBI Taxonomy" id="3127016"/>
    <lineage>
        <taxon>Bacteria</taxon>
        <taxon>Bacillati</taxon>
        <taxon>Candidatus Dormiibacterota</taxon>
        <taxon>Candidatus Dormibacteria</taxon>
        <taxon>Candidatus Dormibacterales</taxon>
        <taxon>Candidatus Dormibacteraceae</taxon>
        <taxon>Candidatus Nephthysia</taxon>
    </lineage>
</organism>
<gene>
    <name evidence="1" type="ORF">JF922_25520</name>
</gene>
<dbReference type="SUPFAM" id="SSF101898">
    <property type="entry name" value="NHL repeat"/>
    <property type="match status" value="1"/>
</dbReference>
<protein>
    <recommendedName>
        <fullName evidence="3">Phage tail protein</fullName>
    </recommendedName>
</protein>
<keyword evidence="2" id="KW-1185">Reference proteome</keyword>
<dbReference type="InterPro" id="IPR011042">
    <property type="entry name" value="6-blade_b-propeller_TolB-like"/>
</dbReference>
<comment type="caution">
    <text evidence="1">The sequence shown here is derived from an EMBL/GenBank/DDBJ whole genome shotgun (WGS) entry which is preliminary data.</text>
</comment>
<evidence type="ECO:0008006" key="3">
    <source>
        <dbReference type="Google" id="ProtNLM"/>
    </source>
</evidence>
<reference evidence="1" key="1">
    <citation type="submission" date="2020-10" db="EMBL/GenBank/DDBJ databases">
        <title>Ca. Dormibacterota MAGs.</title>
        <authorList>
            <person name="Montgomery K."/>
        </authorList>
    </citation>
    <scope>NUCLEOTIDE SEQUENCE [LARGE SCALE GENOMIC DNA]</scope>
    <source>
        <strain evidence="1">SC8812_S17_10</strain>
    </source>
</reference>
<dbReference type="EMBL" id="JAEKNR010000243">
    <property type="protein sequence ID" value="MBJ7601420.1"/>
    <property type="molecule type" value="Genomic_DNA"/>
</dbReference>
<dbReference type="NCBIfam" id="TIGR02242">
    <property type="entry name" value="tail_TIGR02242"/>
    <property type="match status" value="1"/>
</dbReference>
<dbReference type="Gene3D" id="2.120.10.30">
    <property type="entry name" value="TolB, C-terminal domain"/>
    <property type="match status" value="1"/>
</dbReference>
<evidence type="ECO:0000313" key="1">
    <source>
        <dbReference type="EMBL" id="MBJ7601420.1"/>
    </source>
</evidence>
<dbReference type="AlphaFoldDB" id="A0A934KAS1"/>
<evidence type="ECO:0000313" key="2">
    <source>
        <dbReference type="Proteomes" id="UP000612893"/>
    </source>
</evidence>
<dbReference type="Pfam" id="PF09684">
    <property type="entry name" value="Tail_P2_I"/>
    <property type="match status" value="1"/>
</dbReference>
<name>A0A934KAS1_9BACT</name>
<proteinExistence type="predicted"/>